<dbReference type="AlphaFoldDB" id="A0A8J6NJU9"/>
<dbReference type="PANTHER" id="PTHR46211">
    <property type="entry name" value="GLYCEROPHOSPHORYL DIESTER PHOSPHODIESTERASE"/>
    <property type="match status" value="1"/>
</dbReference>
<protein>
    <recommendedName>
        <fullName evidence="1">GP-PDE domain-containing protein</fullName>
    </recommendedName>
</protein>
<dbReference type="Gene3D" id="3.20.20.190">
    <property type="entry name" value="Phosphatidylinositol (PI) phosphodiesterase"/>
    <property type="match status" value="1"/>
</dbReference>
<dbReference type="EMBL" id="JACNJH010000111">
    <property type="protein sequence ID" value="MBC8360857.1"/>
    <property type="molecule type" value="Genomic_DNA"/>
</dbReference>
<sequence length="244" mass="27396">MNYRKPFPKIISHQGLEVNGIKNTIPAFRAAVAAQTDMIEMDVHETRDGHFVIYHDNAFNRNAPPWGNLTYAQVLHLTGRDDRAPKLSDSLDAIGPVPVDLEIKSCRSTANLVRELSVVTPAPGSVISSSNYNLLKRLQETGVQLPLYLIVSLHHRETRWQNFRNVALGLTAHLLPRFLSGVAVHYRLVHKAMVAALQRRGTAVLVWTVDHPEQMKKFILLGVDGIITNELYRLRALAARYALI</sequence>
<dbReference type="InterPro" id="IPR017946">
    <property type="entry name" value="PLC-like_Pdiesterase_TIM-brl"/>
</dbReference>
<dbReference type="GO" id="GO:0008081">
    <property type="term" value="F:phosphoric diester hydrolase activity"/>
    <property type="evidence" value="ECO:0007669"/>
    <property type="project" value="InterPro"/>
</dbReference>
<proteinExistence type="predicted"/>
<dbReference type="GO" id="GO:0006629">
    <property type="term" value="P:lipid metabolic process"/>
    <property type="evidence" value="ECO:0007669"/>
    <property type="project" value="InterPro"/>
</dbReference>
<accession>A0A8J6NJU9</accession>
<dbReference type="Pfam" id="PF03009">
    <property type="entry name" value="GDPD"/>
    <property type="match status" value="1"/>
</dbReference>
<gene>
    <name evidence="2" type="ORF">H8E23_05625</name>
</gene>
<dbReference type="Proteomes" id="UP000603434">
    <property type="component" value="Unassembled WGS sequence"/>
</dbReference>
<evidence type="ECO:0000313" key="3">
    <source>
        <dbReference type="Proteomes" id="UP000603434"/>
    </source>
</evidence>
<evidence type="ECO:0000313" key="2">
    <source>
        <dbReference type="EMBL" id="MBC8360857.1"/>
    </source>
</evidence>
<dbReference type="SUPFAM" id="SSF51695">
    <property type="entry name" value="PLC-like phosphodiesterases"/>
    <property type="match status" value="1"/>
</dbReference>
<evidence type="ECO:0000259" key="1">
    <source>
        <dbReference type="PROSITE" id="PS51704"/>
    </source>
</evidence>
<reference evidence="2 3" key="1">
    <citation type="submission" date="2020-08" db="EMBL/GenBank/DDBJ databases">
        <title>Bridging the membrane lipid divide: bacteria of the FCB group superphylum have the potential to synthesize archaeal ether lipids.</title>
        <authorList>
            <person name="Villanueva L."/>
            <person name="Von Meijenfeldt F.A.B."/>
            <person name="Westbye A.B."/>
            <person name="Yadav S."/>
            <person name="Hopmans E.C."/>
            <person name="Dutilh B.E."/>
            <person name="Sinninghe Damste J.S."/>
        </authorList>
    </citation>
    <scope>NUCLEOTIDE SEQUENCE [LARGE SCALE GENOMIC DNA]</scope>
    <source>
        <strain evidence="2">NIOZ-UU30</strain>
    </source>
</reference>
<comment type="caution">
    <text evidence="2">The sequence shown here is derived from an EMBL/GenBank/DDBJ whole genome shotgun (WGS) entry which is preliminary data.</text>
</comment>
<dbReference type="InterPro" id="IPR030395">
    <property type="entry name" value="GP_PDE_dom"/>
</dbReference>
<dbReference type="PANTHER" id="PTHR46211:SF1">
    <property type="entry name" value="GLYCEROPHOSPHODIESTER PHOSPHODIESTERASE, CYTOPLASMIC"/>
    <property type="match status" value="1"/>
</dbReference>
<dbReference type="PROSITE" id="PS51704">
    <property type="entry name" value="GP_PDE"/>
    <property type="match status" value="1"/>
</dbReference>
<organism evidence="2 3">
    <name type="scientific">Candidatus Desulfatibia profunda</name>
    <dbReference type="NCBI Taxonomy" id="2841695"/>
    <lineage>
        <taxon>Bacteria</taxon>
        <taxon>Pseudomonadati</taxon>
        <taxon>Thermodesulfobacteriota</taxon>
        <taxon>Desulfobacteria</taxon>
        <taxon>Desulfobacterales</taxon>
        <taxon>Desulfobacterales incertae sedis</taxon>
        <taxon>Candidatus Desulfatibia</taxon>
    </lineage>
</organism>
<name>A0A8J6NJU9_9BACT</name>
<feature type="domain" description="GP-PDE" evidence="1">
    <location>
        <begin position="8"/>
        <end position="238"/>
    </location>
</feature>